<gene>
    <name evidence="5" type="ORF">SAMN04488011_101798</name>
</gene>
<dbReference type="InterPro" id="IPR030678">
    <property type="entry name" value="Peptide/Ni-bd"/>
</dbReference>
<dbReference type="GO" id="GO:0043190">
    <property type="term" value="C:ATP-binding cassette (ABC) transporter complex"/>
    <property type="evidence" value="ECO:0007669"/>
    <property type="project" value="InterPro"/>
</dbReference>
<organism evidence="5 6">
    <name type="scientific">Palleronia pelagia</name>
    <dbReference type="NCBI Taxonomy" id="387096"/>
    <lineage>
        <taxon>Bacteria</taxon>
        <taxon>Pseudomonadati</taxon>
        <taxon>Pseudomonadota</taxon>
        <taxon>Alphaproteobacteria</taxon>
        <taxon>Rhodobacterales</taxon>
        <taxon>Roseobacteraceae</taxon>
        <taxon>Palleronia</taxon>
    </lineage>
</organism>
<evidence type="ECO:0000256" key="1">
    <source>
        <dbReference type="ARBA" id="ARBA00004418"/>
    </source>
</evidence>
<dbReference type="InterPro" id="IPR006311">
    <property type="entry name" value="TAT_signal"/>
</dbReference>
<evidence type="ECO:0000256" key="3">
    <source>
        <dbReference type="ARBA" id="ARBA00022729"/>
    </source>
</evidence>
<feature type="domain" description="Solute-binding protein family 5" evidence="4">
    <location>
        <begin position="110"/>
        <end position="455"/>
    </location>
</feature>
<dbReference type="PANTHER" id="PTHR30290:SF38">
    <property type="entry name" value="D,D-DIPEPTIDE-BINDING PERIPLASMIC PROTEIN DDPA-RELATED"/>
    <property type="match status" value="1"/>
</dbReference>
<keyword evidence="6" id="KW-1185">Reference proteome</keyword>
<evidence type="ECO:0000313" key="6">
    <source>
        <dbReference type="Proteomes" id="UP000199372"/>
    </source>
</evidence>
<proteinExistence type="inferred from homology"/>
<comment type="subcellular location">
    <subcellularLocation>
        <location evidence="1">Periplasm</location>
    </subcellularLocation>
</comment>
<dbReference type="AlphaFoldDB" id="A0A1H8BZC9"/>
<evidence type="ECO:0000256" key="2">
    <source>
        <dbReference type="ARBA" id="ARBA00005695"/>
    </source>
</evidence>
<evidence type="ECO:0000259" key="4">
    <source>
        <dbReference type="Pfam" id="PF00496"/>
    </source>
</evidence>
<dbReference type="Gene3D" id="3.40.190.10">
    <property type="entry name" value="Periplasmic binding protein-like II"/>
    <property type="match status" value="1"/>
</dbReference>
<dbReference type="EMBL" id="FOCM01000001">
    <property type="protein sequence ID" value="SEM88190.1"/>
    <property type="molecule type" value="Genomic_DNA"/>
</dbReference>
<sequence>MNKNRPRRLHPFARTLAAEHRHGLLGRREFLSRATALGLSAPAALGLIGAPGPARAAGHVRQGGTLRIQQEVRPLKDTRTYDWSPIANLTRGTLEYLIEYNNDGSFRGILLSGWEVSDDATRIVLNLRPGIMWSNGDPFTAADVVRNIERWCDRSVTGNSMAGRMATLIDEGTGKLIDGAAEVTDDLTVTLSLRRPDITLIPGMADYPAAIVHESYDPEETQTAIGTGPFRIAEHFPGERAVLERDTSRPWWGTEIYGGPFLDRIEFIDYGTDPLNWLRAFEAGEIDMNYESVGEFIGIMDDIGLRKSEILTAATIVIRPNQLAEVDGRRPYADRTVRRALQLAVDNDVILELGYGGRGAVAENHHVAPVHPEYAELPRLGPDPARAREMMAEAGLAEFEHELVSIDDDWRRTTTDAVAAQLRDAGIPVKRTVLPAASYLPKWDQWAFSSTNWNHRPLGVQVLALAYRSGEPWNETGFSNAAFDETLNDALGIGDADQRRASMRTLQGILQEEGVIIQPYWRSLFRHHVEGVVGADMHVAFEIHPYKLAFTDDA</sequence>
<dbReference type="OrthoDB" id="9803988at2"/>
<accession>A0A1H8BZC9</accession>
<keyword evidence="3" id="KW-0732">Signal</keyword>
<protein>
    <submittedName>
        <fullName evidence="5">Peptide/nickel transport system substrate-binding protein</fullName>
    </submittedName>
</protein>
<dbReference type="RefSeq" id="WP_091844313.1">
    <property type="nucleotide sequence ID" value="NZ_FOCM01000001.1"/>
</dbReference>
<dbReference type="GO" id="GO:0030288">
    <property type="term" value="C:outer membrane-bounded periplasmic space"/>
    <property type="evidence" value="ECO:0007669"/>
    <property type="project" value="UniProtKB-ARBA"/>
</dbReference>
<dbReference type="CDD" id="cd08503">
    <property type="entry name" value="PBP2_NikA_DppA_OppA_like_17"/>
    <property type="match status" value="1"/>
</dbReference>
<evidence type="ECO:0000313" key="5">
    <source>
        <dbReference type="EMBL" id="SEM88190.1"/>
    </source>
</evidence>
<dbReference type="Pfam" id="PF00496">
    <property type="entry name" value="SBP_bac_5"/>
    <property type="match status" value="1"/>
</dbReference>
<dbReference type="PANTHER" id="PTHR30290">
    <property type="entry name" value="PERIPLASMIC BINDING COMPONENT OF ABC TRANSPORTER"/>
    <property type="match status" value="1"/>
</dbReference>
<comment type="similarity">
    <text evidence="2">Belongs to the bacterial solute-binding protein 5 family.</text>
</comment>
<dbReference type="PROSITE" id="PS51318">
    <property type="entry name" value="TAT"/>
    <property type="match status" value="1"/>
</dbReference>
<dbReference type="InterPro" id="IPR039424">
    <property type="entry name" value="SBP_5"/>
</dbReference>
<dbReference type="GO" id="GO:0015833">
    <property type="term" value="P:peptide transport"/>
    <property type="evidence" value="ECO:0007669"/>
    <property type="project" value="TreeGrafter"/>
</dbReference>
<dbReference type="InterPro" id="IPR000914">
    <property type="entry name" value="SBP_5_dom"/>
</dbReference>
<dbReference type="SUPFAM" id="SSF53850">
    <property type="entry name" value="Periplasmic binding protein-like II"/>
    <property type="match status" value="1"/>
</dbReference>
<name>A0A1H8BZC9_9RHOB</name>
<dbReference type="PIRSF" id="PIRSF002741">
    <property type="entry name" value="MppA"/>
    <property type="match status" value="1"/>
</dbReference>
<dbReference type="Proteomes" id="UP000199372">
    <property type="component" value="Unassembled WGS sequence"/>
</dbReference>
<reference evidence="6" key="1">
    <citation type="submission" date="2016-10" db="EMBL/GenBank/DDBJ databases">
        <authorList>
            <person name="Varghese N."/>
            <person name="Submissions S."/>
        </authorList>
    </citation>
    <scope>NUCLEOTIDE SEQUENCE [LARGE SCALE GENOMIC DNA]</scope>
    <source>
        <strain evidence="6">DSM 26893</strain>
    </source>
</reference>
<dbReference type="GO" id="GO:1904680">
    <property type="term" value="F:peptide transmembrane transporter activity"/>
    <property type="evidence" value="ECO:0007669"/>
    <property type="project" value="TreeGrafter"/>
</dbReference>
<dbReference type="Gene3D" id="3.10.105.10">
    <property type="entry name" value="Dipeptide-binding Protein, Domain 3"/>
    <property type="match status" value="1"/>
</dbReference>